<evidence type="ECO:0000313" key="3">
    <source>
        <dbReference type="Proteomes" id="UP000772434"/>
    </source>
</evidence>
<reference evidence="2" key="1">
    <citation type="submission" date="2020-11" db="EMBL/GenBank/DDBJ databases">
        <authorList>
            <consortium name="DOE Joint Genome Institute"/>
            <person name="Ahrendt S."/>
            <person name="Riley R."/>
            <person name="Andreopoulos W."/>
            <person name="Labutti K."/>
            <person name="Pangilinan J."/>
            <person name="Ruiz-Duenas F.J."/>
            <person name="Barrasa J.M."/>
            <person name="Sanchez-Garcia M."/>
            <person name="Camarero S."/>
            <person name="Miyauchi S."/>
            <person name="Serrano A."/>
            <person name="Linde D."/>
            <person name="Babiker R."/>
            <person name="Drula E."/>
            <person name="Ayuso-Fernandez I."/>
            <person name="Pacheco R."/>
            <person name="Padilla G."/>
            <person name="Ferreira P."/>
            <person name="Barriuso J."/>
            <person name="Kellner H."/>
            <person name="Castanera R."/>
            <person name="Alfaro M."/>
            <person name="Ramirez L."/>
            <person name="Pisabarro A.G."/>
            <person name="Kuo A."/>
            <person name="Tritt A."/>
            <person name="Lipzen A."/>
            <person name="He G."/>
            <person name="Yan M."/>
            <person name="Ng V."/>
            <person name="Cullen D."/>
            <person name="Martin F."/>
            <person name="Rosso M.-N."/>
            <person name="Henrissat B."/>
            <person name="Hibbett D."/>
            <person name="Martinez A.T."/>
            <person name="Grigoriev I.V."/>
        </authorList>
    </citation>
    <scope>NUCLEOTIDE SEQUENCE</scope>
    <source>
        <strain evidence="2">AH 40177</strain>
    </source>
</reference>
<feature type="compositionally biased region" description="Basic and acidic residues" evidence="1">
    <location>
        <begin position="1"/>
        <end position="10"/>
    </location>
</feature>
<evidence type="ECO:0000256" key="1">
    <source>
        <dbReference type="SAM" id="MobiDB-lite"/>
    </source>
</evidence>
<name>A0A9P5TXD9_9AGAR</name>
<dbReference type="AlphaFoldDB" id="A0A9P5TXD9"/>
<accession>A0A9P5TXD9</accession>
<keyword evidence="3" id="KW-1185">Reference proteome</keyword>
<organism evidence="2 3">
    <name type="scientific">Rhodocollybia butyracea</name>
    <dbReference type="NCBI Taxonomy" id="206335"/>
    <lineage>
        <taxon>Eukaryota</taxon>
        <taxon>Fungi</taxon>
        <taxon>Dikarya</taxon>
        <taxon>Basidiomycota</taxon>
        <taxon>Agaricomycotina</taxon>
        <taxon>Agaricomycetes</taxon>
        <taxon>Agaricomycetidae</taxon>
        <taxon>Agaricales</taxon>
        <taxon>Marasmiineae</taxon>
        <taxon>Omphalotaceae</taxon>
        <taxon>Rhodocollybia</taxon>
    </lineage>
</organism>
<protein>
    <submittedName>
        <fullName evidence="2">Uncharacterized protein</fullName>
    </submittedName>
</protein>
<evidence type="ECO:0000313" key="2">
    <source>
        <dbReference type="EMBL" id="KAF9058666.1"/>
    </source>
</evidence>
<gene>
    <name evidence="2" type="ORF">BDP27DRAFT_559392</name>
</gene>
<dbReference type="Proteomes" id="UP000772434">
    <property type="component" value="Unassembled WGS sequence"/>
</dbReference>
<feature type="region of interest" description="Disordered" evidence="1">
    <location>
        <begin position="1"/>
        <end position="51"/>
    </location>
</feature>
<comment type="caution">
    <text evidence="2">The sequence shown here is derived from an EMBL/GenBank/DDBJ whole genome shotgun (WGS) entry which is preliminary data.</text>
</comment>
<sequence length="101" mass="11295">MSFVLDDEKSSWYGLPSPSGSRKTTLSRNPHSIQWQLDLDPNNKRKSDTKDTGYAQDIVDSVLLSLQAKPTTLRLSLPGPFIACALRTRFVTPLSKPLQHL</sequence>
<proteinExistence type="predicted"/>
<feature type="compositionally biased region" description="Polar residues" evidence="1">
    <location>
        <begin position="18"/>
        <end position="35"/>
    </location>
</feature>
<dbReference type="EMBL" id="JADNRY010000359">
    <property type="protein sequence ID" value="KAF9058666.1"/>
    <property type="molecule type" value="Genomic_DNA"/>
</dbReference>
<feature type="compositionally biased region" description="Basic and acidic residues" evidence="1">
    <location>
        <begin position="41"/>
        <end position="51"/>
    </location>
</feature>